<sequence>MAESIYAENYALAVQGESFAADVYTDLGYDVVARNVRTRVGEIDLIVRDADGVIVFVEVKARRGRAFGAAEAVTAKKLNTMRRCAAQWLAGRPYSAVRFDVAEVIVSGGEMSIHLFKDVDDGSC</sequence>
<keyword evidence="3" id="KW-0540">Nuclease</keyword>
<comment type="similarity">
    <text evidence="1 2">Belongs to the UPF0102 family.</text>
</comment>
<dbReference type="PANTHER" id="PTHR34039">
    <property type="entry name" value="UPF0102 PROTEIN YRAN"/>
    <property type="match status" value="1"/>
</dbReference>
<accession>A0A1G9N188</accession>
<dbReference type="OrthoDB" id="9794876at2"/>
<dbReference type="HAMAP" id="MF_00048">
    <property type="entry name" value="UPF0102"/>
    <property type="match status" value="1"/>
</dbReference>
<dbReference type="RefSeq" id="WP_092152150.1">
    <property type="nucleotide sequence ID" value="NZ_LT629700.1"/>
</dbReference>
<dbReference type="InterPro" id="IPR003509">
    <property type="entry name" value="UPF0102_YraN-like"/>
</dbReference>
<dbReference type="EMBL" id="LT629700">
    <property type="protein sequence ID" value="SDL80280.1"/>
    <property type="molecule type" value="Genomic_DNA"/>
</dbReference>
<dbReference type="Pfam" id="PF02021">
    <property type="entry name" value="UPF0102"/>
    <property type="match status" value="1"/>
</dbReference>
<dbReference type="CDD" id="cd20736">
    <property type="entry name" value="PoNe_Nuclease"/>
    <property type="match status" value="1"/>
</dbReference>
<evidence type="ECO:0000256" key="1">
    <source>
        <dbReference type="ARBA" id="ARBA00006738"/>
    </source>
</evidence>
<proteinExistence type="inferred from homology"/>
<dbReference type="GO" id="GO:0004519">
    <property type="term" value="F:endonuclease activity"/>
    <property type="evidence" value="ECO:0007669"/>
    <property type="project" value="UniProtKB-KW"/>
</dbReference>
<dbReference type="InterPro" id="IPR011335">
    <property type="entry name" value="Restrct_endonuc-II-like"/>
</dbReference>
<name>A0A1G9N188_9CORY</name>
<dbReference type="SUPFAM" id="SSF52980">
    <property type="entry name" value="Restriction endonuclease-like"/>
    <property type="match status" value="1"/>
</dbReference>
<dbReference type="Proteomes" id="UP000199350">
    <property type="component" value="Chromosome I"/>
</dbReference>
<evidence type="ECO:0000313" key="3">
    <source>
        <dbReference type="EMBL" id="SDL80280.1"/>
    </source>
</evidence>
<dbReference type="NCBIfam" id="NF009154">
    <property type="entry name" value="PRK12497.3-3"/>
    <property type="match status" value="1"/>
</dbReference>
<reference evidence="4" key="1">
    <citation type="submission" date="2016-10" db="EMBL/GenBank/DDBJ databases">
        <authorList>
            <person name="Varghese N."/>
            <person name="Submissions S."/>
        </authorList>
    </citation>
    <scope>NUCLEOTIDE SEQUENCE [LARGE SCALE GENOMIC DNA]</scope>
    <source>
        <strain evidence="4">DSM 20632</strain>
    </source>
</reference>
<evidence type="ECO:0000256" key="2">
    <source>
        <dbReference type="HAMAP-Rule" id="MF_00048"/>
    </source>
</evidence>
<dbReference type="AlphaFoldDB" id="A0A1G9N188"/>
<dbReference type="GO" id="GO:0003676">
    <property type="term" value="F:nucleic acid binding"/>
    <property type="evidence" value="ECO:0007669"/>
    <property type="project" value="InterPro"/>
</dbReference>
<keyword evidence="3" id="KW-0255">Endonuclease</keyword>
<keyword evidence="3" id="KW-0378">Hydrolase</keyword>
<protein>
    <recommendedName>
        <fullName evidence="2">UPF0102 protein SAMN04488535_0830</fullName>
    </recommendedName>
</protein>
<keyword evidence="4" id="KW-1185">Reference proteome</keyword>
<gene>
    <name evidence="3" type="ORF">SAMN04488535_0830</name>
</gene>
<dbReference type="PANTHER" id="PTHR34039:SF1">
    <property type="entry name" value="UPF0102 PROTEIN YRAN"/>
    <property type="match status" value="1"/>
</dbReference>
<organism evidence="3 4">
    <name type="scientific">Corynebacterium mycetoides</name>
    <dbReference type="NCBI Taxonomy" id="38302"/>
    <lineage>
        <taxon>Bacteria</taxon>
        <taxon>Bacillati</taxon>
        <taxon>Actinomycetota</taxon>
        <taxon>Actinomycetes</taxon>
        <taxon>Mycobacteriales</taxon>
        <taxon>Corynebacteriaceae</taxon>
        <taxon>Corynebacterium</taxon>
    </lineage>
</organism>
<dbReference type="Gene3D" id="3.40.1350.10">
    <property type="match status" value="1"/>
</dbReference>
<evidence type="ECO:0000313" key="4">
    <source>
        <dbReference type="Proteomes" id="UP000199350"/>
    </source>
</evidence>
<dbReference type="InterPro" id="IPR011856">
    <property type="entry name" value="tRNA_endonuc-like_dom_sf"/>
</dbReference>
<dbReference type="STRING" id="38302.SAMN04488535_0830"/>